<feature type="domain" description="DUF6729" evidence="5">
    <location>
        <begin position="263"/>
        <end position="461"/>
    </location>
</feature>
<feature type="region of interest" description="Disordered" evidence="3">
    <location>
        <begin position="111"/>
        <end position="156"/>
    </location>
</feature>
<feature type="compositionally biased region" description="Polar residues" evidence="3">
    <location>
        <begin position="119"/>
        <end position="137"/>
    </location>
</feature>
<proteinExistence type="predicted"/>
<feature type="region of interest" description="Disordered" evidence="3">
    <location>
        <begin position="922"/>
        <end position="941"/>
    </location>
</feature>
<feature type="domain" description="3'-5' exonuclease" evidence="4">
    <location>
        <begin position="613"/>
        <end position="786"/>
    </location>
</feature>
<dbReference type="Gene3D" id="3.30.420.10">
    <property type="entry name" value="Ribonuclease H-like superfamily/Ribonuclease H"/>
    <property type="match status" value="1"/>
</dbReference>
<feature type="region of interest" description="Disordered" evidence="3">
    <location>
        <begin position="895"/>
        <end position="916"/>
    </location>
</feature>
<feature type="compositionally biased region" description="Acidic residues" evidence="3">
    <location>
        <begin position="186"/>
        <end position="211"/>
    </location>
</feature>
<reference evidence="6 7" key="1">
    <citation type="journal article" date="2020" name="ISME J.">
        <title>Uncovering the hidden diversity of litter-decomposition mechanisms in mushroom-forming fungi.</title>
        <authorList>
            <person name="Floudas D."/>
            <person name="Bentzer J."/>
            <person name="Ahren D."/>
            <person name="Johansson T."/>
            <person name="Persson P."/>
            <person name="Tunlid A."/>
        </authorList>
    </citation>
    <scope>NUCLEOTIDE SEQUENCE [LARGE SCALE GENOMIC DNA]</scope>
    <source>
        <strain evidence="6 7">CBS 175.51</strain>
    </source>
</reference>
<evidence type="ECO:0000313" key="7">
    <source>
        <dbReference type="Proteomes" id="UP000541558"/>
    </source>
</evidence>
<comment type="caution">
    <text evidence="6">The sequence shown here is derived from an EMBL/GenBank/DDBJ whole genome shotgun (WGS) entry which is preliminary data.</text>
</comment>
<keyword evidence="7" id="KW-1185">Reference proteome</keyword>
<feature type="region of interest" description="Disordered" evidence="3">
    <location>
        <begin position="1182"/>
        <end position="1256"/>
    </location>
</feature>
<accession>A0A8H5BN38</accession>
<dbReference type="GO" id="GO:0003676">
    <property type="term" value="F:nucleic acid binding"/>
    <property type="evidence" value="ECO:0007669"/>
    <property type="project" value="InterPro"/>
</dbReference>
<feature type="compositionally biased region" description="Pro residues" evidence="3">
    <location>
        <begin position="139"/>
        <end position="151"/>
    </location>
</feature>
<dbReference type="GO" id="GO:0006139">
    <property type="term" value="P:nucleobase-containing compound metabolic process"/>
    <property type="evidence" value="ECO:0007669"/>
    <property type="project" value="InterPro"/>
</dbReference>
<feature type="compositionally biased region" description="Basic and acidic residues" evidence="3">
    <location>
        <begin position="44"/>
        <end position="56"/>
    </location>
</feature>
<feature type="compositionally biased region" description="Low complexity" evidence="3">
    <location>
        <begin position="1195"/>
        <end position="1213"/>
    </location>
</feature>
<dbReference type="InterPro" id="IPR012337">
    <property type="entry name" value="RNaseH-like_sf"/>
</dbReference>
<dbReference type="Proteomes" id="UP000541558">
    <property type="component" value="Unassembled WGS sequence"/>
</dbReference>
<evidence type="ECO:0008006" key="8">
    <source>
        <dbReference type="Google" id="ProtNLM"/>
    </source>
</evidence>
<gene>
    <name evidence="6" type="ORF">D9611_000564</name>
</gene>
<evidence type="ECO:0000259" key="4">
    <source>
        <dbReference type="Pfam" id="PF01612"/>
    </source>
</evidence>
<dbReference type="OrthoDB" id="3038406at2759"/>
<organism evidence="6 7">
    <name type="scientific">Ephemerocybe angulata</name>
    <dbReference type="NCBI Taxonomy" id="980116"/>
    <lineage>
        <taxon>Eukaryota</taxon>
        <taxon>Fungi</taxon>
        <taxon>Dikarya</taxon>
        <taxon>Basidiomycota</taxon>
        <taxon>Agaricomycotina</taxon>
        <taxon>Agaricomycetes</taxon>
        <taxon>Agaricomycetidae</taxon>
        <taxon>Agaricales</taxon>
        <taxon>Agaricineae</taxon>
        <taxon>Psathyrellaceae</taxon>
        <taxon>Ephemerocybe</taxon>
    </lineage>
</organism>
<dbReference type="InterPro" id="IPR002562">
    <property type="entry name" value="3'-5'_exonuclease_dom"/>
</dbReference>
<dbReference type="PANTHER" id="PTHR13620">
    <property type="entry name" value="3-5 EXONUCLEASE"/>
    <property type="match status" value="1"/>
</dbReference>
<dbReference type="GO" id="GO:0005634">
    <property type="term" value="C:nucleus"/>
    <property type="evidence" value="ECO:0007669"/>
    <property type="project" value="TreeGrafter"/>
</dbReference>
<dbReference type="InterPro" id="IPR046616">
    <property type="entry name" value="DUF6729"/>
</dbReference>
<evidence type="ECO:0000259" key="5">
    <source>
        <dbReference type="Pfam" id="PF20499"/>
    </source>
</evidence>
<dbReference type="GO" id="GO:0008408">
    <property type="term" value="F:3'-5' exonuclease activity"/>
    <property type="evidence" value="ECO:0007669"/>
    <property type="project" value="InterPro"/>
</dbReference>
<evidence type="ECO:0000256" key="3">
    <source>
        <dbReference type="SAM" id="MobiDB-lite"/>
    </source>
</evidence>
<evidence type="ECO:0000313" key="6">
    <source>
        <dbReference type="EMBL" id="KAF5325906.1"/>
    </source>
</evidence>
<evidence type="ECO:0000256" key="1">
    <source>
        <dbReference type="ARBA" id="ARBA00022722"/>
    </source>
</evidence>
<dbReference type="EMBL" id="JAACJK010000163">
    <property type="protein sequence ID" value="KAF5325906.1"/>
    <property type="molecule type" value="Genomic_DNA"/>
</dbReference>
<dbReference type="Pfam" id="PF20499">
    <property type="entry name" value="DUF6729"/>
    <property type="match status" value="1"/>
</dbReference>
<name>A0A8H5BN38_9AGAR</name>
<dbReference type="GO" id="GO:0005737">
    <property type="term" value="C:cytoplasm"/>
    <property type="evidence" value="ECO:0007669"/>
    <property type="project" value="TreeGrafter"/>
</dbReference>
<dbReference type="Pfam" id="PF01612">
    <property type="entry name" value="DNA_pol_A_exo1"/>
    <property type="match status" value="1"/>
</dbReference>
<feature type="compositionally biased region" description="Basic and acidic residues" evidence="3">
    <location>
        <begin position="23"/>
        <end position="34"/>
    </location>
</feature>
<dbReference type="CDD" id="cd06141">
    <property type="entry name" value="WRN_exo"/>
    <property type="match status" value="1"/>
</dbReference>
<sequence length="1355" mass="149944">MSGANLGNTAFSFIYTHPGTSTEDGRTKRMREFRTSTSVPPTRMDVRAPSFDDEHLPRKRARTAPAPTLQAKRPVGRPRKDTSYGGVLVEFGTFSTRTVAPPKAAQNVPLAPIFGTRLPRQSASEPTTRVPTPTASANPLPPPGPVTPPVVPSDQCTIPEENIAEGTNHAGIADDESSADGAGLGEPDDDSDDEDAGEEEGDLEDDGELEDGAVPKKKTRNRIPLPEEVKKAFDGHIEECRTRNHLGQPRLYWYNKTFRFPQQATWFSLQKPDLSPQKLYNPAFFLWDPRALVKIPCPNCSTELQRHTHIERPRRCVSFASTFWIIGFRYRCSQCSRSKPAGKNVTFRSWDSRILAVLPPALAAEFPARLSHRSAVDVDMVEWMRSCFQTGMGSKQFSDVLRVQHLLQYDKLHLQYLQHISKNTLDDWMGTKYAGFLPFTDRSPAGFHGYIPGGQLLRTVYDRYIEQHGHHFDQHTSLLSAEVNALDHSHKFTKYLIRVNGEKVFTALLTVTNERGEIRLCCLVATKAHSQFEMALKELSRSLDLYGLKQPLIFYTDNMSDRQFLMKIFPSLSADTAPVEKYEHLPLFTVPQDVRISIRNTAASINSAVQAIMDDLPEDGEGHLVVGFDTEWNVQTGPNDRIVGRSPTAIVQIAYKKQIYIFQVADMVRSGALPQQLKIFLSNPQILKVGRLIESDLKVLEKACNSPTPFRGAVDLAKVAEERYISLSRKAPALHDICAEVLGRCLRKNIPDRVGEAWERETLTSSQVEYAACDAYVALALYNRMTLTPIPSPLVAGAPLPPPGTPILLFGPSNSLIARGCATTQPADGVYDSIVLHSSKLVVEVQEAIVPGALIMSHRKQPLSAFGELPYRVVADRQYVRIHYSTVLPANDPARSACDHQSIGSTSQPAPFQDFQHAGSENTMTQAQPADPLDDSGPQGYSDVDPESLAGIIYDLADVGTLNSTGRRYLGHFSIWITNEIQQYLIVLKDKLLNSINMNHWLNTSFYQPTKEVIGVLPIPMEVQRASGIAQWIDGVGTNMGTGAKHTRSTRHDYLAKLQGTRKAVLPIHTRSEQQIFRDLMQSNPDFGPSSSAQPNWDKAVKTWNQLADTNDNVYYKLVEQLKAYHTSWKTNLNIKTTLSLTNEDRQPLKAALIHKKRAENAPPTLDQPPKLHTVSQGFIALPSMRGGSPELTGSSNVTSSSHPSPDTTTNTSRAPDEHANNPPSRTALPPASPPMSPEGTPVPGQASLSSDLPSSLGPMAQLSLSFVQAIQGASTSIEATRQPRTCAKCGDSGNFGCPGRQRRENCRRPCQDCGKLDCLGRDMSKGFKDKRCSLVQDRVAKQLEKSRAKRQQKK</sequence>
<feature type="region of interest" description="Disordered" evidence="3">
    <location>
        <begin position="14"/>
        <end position="84"/>
    </location>
</feature>
<dbReference type="InterPro" id="IPR036397">
    <property type="entry name" value="RNaseH_sf"/>
</dbReference>
<dbReference type="SUPFAM" id="SSF53098">
    <property type="entry name" value="Ribonuclease H-like"/>
    <property type="match status" value="1"/>
</dbReference>
<protein>
    <recommendedName>
        <fullName evidence="8">3'-5' exonuclease domain-containing protein</fullName>
    </recommendedName>
</protein>
<keyword evidence="1" id="KW-0540">Nuclease</keyword>
<keyword evidence="2" id="KW-0378">Hydrolase</keyword>
<dbReference type="PANTHER" id="PTHR13620:SF104">
    <property type="entry name" value="EXONUCLEASE 3'-5' DOMAIN-CONTAINING PROTEIN 2"/>
    <property type="match status" value="1"/>
</dbReference>
<evidence type="ECO:0000256" key="2">
    <source>
        <dbReference type="ARBA" id="ARBA00022801"/>
    </source>
</evidence>
<feature type="region of interest" description="Disordered" evidence="3">
    <location>
        <begin position="169"/>
        <end position="223"/>
    </location>
</feature>
<dbReference type="InterPro" id="IPR051132">
    <property type="entry name" value="3-5_Exonuclease_domain"/>
</dbReference>